<name>A0A4Y3TXF9_9PROT</name>
<dbReference type="AlphaFoldDB" id="A0A4Y3TXF9"/>
<keyword evidence="2" id="KW-1185">Reference proteome</keyword>
<sequence length="60" mass="6982">MRVQGMLRTKRLLLPEPHQCKEKRLLTNGNNSPDTKLYRGSFNRACCFRFAFYLSGKTST</sequence>
<comment type="caution">
    <text evidence="1">The sequence shown here is derived from an EMBL/GenBank/DDBJ whole genome shotgun (WGS) entry which is preliminary data.</text>
</comment>
<protein>
    <submittedName>
        <fullName evidence="1">Uncharacterized protein</fullName>
    </submittedName>
</protein>
<reference evidence="1 2" key="1">
    <citation type="submission" date="2019-06" db="EMBL/GenBank/DDBJ databases">
        <title>Whole genome shotgun sequence of Acetobacter peroxydans NBRC 13755.</title>
        <authorList>
            <person name="Hosoyama A."/>
            <person name="Uohara A."/>
            <person name="Ohji S."/>
            <person name="Ichikawa N."/>
        </authorList>
    </citation>
    <scope>NUCLEOTIDE SEQUENCE [LARGE SCALE GENOMIC DNA]</scope>
    <source>
        <strain evidence="1 2">NBRC 13755</strain>
    </source>
</reference>
<proteinExistence type="predicted"/>
<evidence type="ECO:0000313" key="2">
    <source>
        <dbReference type="Proteomes" id="UP000317730"/>
    </source>
</evidence>
<dbReference type="Proteomes" id="UP000317730">
    <property type="component" value="Unassembled WGS sequence"/>
</dbReference>
<accession>A0A4Y3TXF9</accession>
<organism evidence="1 2">
    <name type="scientific">Acetobacter peroxydans</name>
    <dbReference type="NCBI Taxonomy" id="104098"/>
    <lineage>
        <taxon>Bacteria</taxon>
        <taxon>Pseudomonadati</taxon>
        <taxon>Pseudomonadota</taxon>
        <taxon>Alphaproteobacteria</taxon>
        <taxon>Acetobacterales</taxon>
        <taxon>Acetobacteraceae</taxon>
        <taxon>Acetobacter</taxon>
    </lineage>
</organism>
<gene>
    <name evidence="1" type="ORF">APE01nite_14670</name>
</gene>
<evidence type="ECO:0000313" key="1">
    <source>
        <dbReference type="EMBL" id="GEB85670.1"/>
    </source>
</evidence>
<dbReference type="EMBL" id="BJMV01000007">
    <property type="protein sequence ID" value="GEB85670.1"/>
    <property type="molecule type" value="Genomic_DNA"/>
</dbReference>